<name>A0A346NHJ4_9ALTE</name>
<dbReference type="RefSeq" id="WP_108567731.1">
    <property type="nucleotide sequence ID" value="NZ_CP031769.1"/>
</dbReference>
<dbReference type="InterPro" id="IPR047057">
    <property type="entry name" value="MerR_fam"/>
</dbReference>
<dbReference type="Gene3D" id="1.10.1660.10">
    <property type="match status" value="1"/>
</dbReference>
<dbReference type="KEGG" id="salm:D0Y50_00630"/>
<sequence>MRISTLADAAQVPAKTIRYYEEIGLLAPSLRTANGYRHYQAKDIDRLVFIRRCRELNISIDDIKQLLDVQQHPKASCAAVDNIIAKQLARVQQTQRELALLENSLHQLATSCTHQQIEDCTILQQLRHTPR</sequence>
<evidence type="ECO:0000313" key="6">
    <source>
        <dbReference type="EMBL" id="AXR05001.1"/>
    </source>
</evidence>
<dbReference type="Proteomes" id="UP000262073">
    <property type="component" value="Chromosome"/>
</dbReference>
<dbReference type="AlphaFoldDB" id="A0A346NHJ4"/>
<proteinExistence type="predicted"/>
<organism evidence="6 7">
    <name type="scientific">Salinimonas sediminis</name>
    <dbReference type="NCBI Taxonomy" id="2303538"/>
    <lineage>
        <taxon>Bacteria</taxon>
        <taxon>Pseudomonadati</taxon>
        <taxon>Pseudomonadota</taxon>
        <taxon>Gammaproteobacteria</taxon>
        <taxon>Alteromonadales</taxon>
        <taxon>Alteromonadaceae</taxon>
        <taxon>Alteromonas/Salinimonas group</taxon>
        <taxon>Salinimonas</taxon>
    </lineage>
</organism>
<dbReference type="SUPFAM" id="SSF46955">
    <property type="entry name" value="Putative DNA-binding domain"/>
    <property type="match status" value="1"/>
</dbReference>
<dbReference type="PANTHER" id="PTHR30204:SF94">
    <property type="entry name" value="HEAVY METAL-DEPENDENT TRANSCRIPTIONAL REGULATOR HI_0293-RELATED"/>
    <property type="match status" value="1"/>
</dbReference>
<evidence type="ECO:0000313" key="7">
    <source>
        <dbReference type="Proteomes" id="UP000262073"/>
    </source>
</evidence>
<dbReference type="PANTHER" id="PTHR30204">
    <property type="entry name" value="REDOX-CYCLING DRUG-SENSING TRANSCRIPTIONAL ACTIVATOR SOXR"/>
    <property type="match status" value="1"/>
</dbReference>
<dbReference type="PROSITE" id="PS50937">
    <property type="entry name" value="HTH_MERR_2"/>
    <property type="match status" value="1"/>
</dbReference>
<evidence type="ECO:0000256" key="1">
    <source>
        <dbReference type="ARBA" id="ARBA00023015"/>
    </source>
</evidence>
<protein>
    <submittedName>
        <fullName evidence="6">MerR family transcriptional regulator</fullName>
    </submittedName>
</protein>
<dbReference type="InterPro" id="IPR000551">
    <property type="entry name" value="MerR-type_HTH_dom"/>
</dbReference>
<dbReference type="OrthoDB" id="9808480at2"/>
<feature type="coiled-coil region" evidence="4">
    <location>
        <begin position="84"/>
        <end position="111"/>
    </location>
</feature>
<evidence type="ECO:0000259" key="5">
    <source>
        <dbReference type="PROSITE" id="PS50937"/>
    </source>
</evidence>
<dbReference type="EMBL" id="CP031769">
    <property type="protein sequence ID" value="AXR05001.1"/>
    <property type="molecule type" value="Genomic_DNA"/>
</dbReference>
<evidence type="ECO:0000256" key="3">
    <source>
        <dbReference type="ARBA" id="ARBA00023163"/>
    </source>
</evidence>
<gene>
    <name evidence="6" type="ORF">D0Y50_00630</name>
</gene>
<keyword evidence="1" id="KW-0805">Transcription regulation</keyword>
<feature type="domain" description="HTH merR-type" evidence="5">
    <location>
        <begin position="1"/>
        <end position="69"/>
    </location>
</feature>
<reference evidence="6 7" key="1">
    <citation type="submission" date="2018-08" db="EMBL/GenBank/DDBJ databases">
        <title>Salinimonas sediminis sp. nov., a piezophilic bacterium isolated from a deep-sea sediment sample from the New Britain Trench.</title>
        <authorList>
            <person name="Cao J."/>
        </authorList>
    </citation>
    <scope>NUCLEOTIDE SEQUENCE [LARGE SCALE GENOMIC DNA]</scope>
    <source>
        <strain evidence="6 7">N102</strain>
    </source>
</reference>
<dbReference type="InterPro" id="IPR009061">
    <property type="entry name" value="DNA-bd_dom_put_sf"/>
</dbReference>
<dbReference type="GO" id="GO:0003700">
    <property type="term" value="F:DNA-binding transcription factor activity"/>
    <property type="evidence" value="ECO:0007669"/>
    <property type="project" value="InterPro"/>
</dbReference>
<keyword evidence="4" id="KW-0175">Coiled coil</keyword>
<dbReference type="SMART" id="SM00422">
    <property type="entry name" value="HTH_MERR"/>
    <property type="match status" value="1"/>
</dbReference>
<keyword evidence="7" id="KW-1185">Reference proteome</keyword>
<dbReference type="Pfam" id="PF13411">
    <property type="entry name" value="MerR_1"/>
    <property type="match status" value="1"/>
</dbReference>
<keyword evidence="3" id="KW-0804">Transcription</keyword>
<evidence type="ECO:0000256" key="2">
    <source>
        <dbReference type="ARBA" id="ARBA00023125"/>
    </source>
</evidence>
<dbReference type="PRINTS" id="PR00040">
    <property type="entry name" value="HTHMERR"/>
</dbReference>
<dbReference type="GO" id="GO:0003677">
    <property type="term" value="F:DNA binding"/>
    <property type="evidence" value="ECO:0007669"/>
    <property type="project" value="UniProtKB-KW"/>
</dbReference>
<evidence type="ECO:0000256" key="4">
    <source>
        <dbReference type="SAM" id="Coils"/>
    </source>
</evidence>
<keyword evidence="2" id="KW-0238">DNA-binding</keyword>
<accession>A0A346NHJ4</accession>